<evidence type="ECO:0000256" key="2">
    <source>
        <dbReference type="SAM" id="SignalP"/>
    </source>
</evidence>
<evidence type="ECO:0000256" key="1">
    <source>
        <dbReference type="ARBA" id="ARBA00022729"/>
    </source>
</evidence>
<organism evidence="5 6">
    <name type="scientific">Chryseobacterium candidae</name>
    <dbReference type="NCBI Taxonomy" id="1978493"/>
    <lineage>
        <taxon>Bacteria</taxon>
        <taxon>Pseudomonadati</taxon>
        <taxon>Bacteroidota</taxon>
        <taxon>Flavobacteriia</taxon>
        <taxon>Flavobacteriales</taxon>
        <taxon>Weeksellaceae</taxon>
        <taxon>Chryseobacterium group</taxon>
        <taxon>Chryseobacterium</taxon>
    </lineage>
</organism>
<gene>
    <name evidence="5" type="ORF">EK417_02195</name>
</gene>
<dbReference type="InterPro" id="IPR026444">
    <property type="entry name" value="Secre_tail"/>
</dbReference>
<evidence type="ECO:0000313" key="5">
    <source>
        <dbReference type="EMBL" id="THV63211.1"/>
    </source>
</evidence>
<keyword evidence="6" id="KW-1185">Reference proteome</keyword>
<dbReference type="NCBIfam" id="TIGR04183">
    <property type="entry name" value="Por_Secre_tail"/>
    <property type="match status" value="1"/>
</dbReference>
<comment type="caution">
    <text evidence="5">The sequence shown here is derived from an EMBL/GenBank/DDBJ whole genome shotgun (WGS) entry which is preliminary data.</text>
</comment>
<feature type="signal peptide" evidence="2">
    <location>
        <begin position="1"/>
        <end position="18"/>
    </location>
</feature>
<reference evidence="5 6" key="1">
    <citation type="submission" date="2019-01" db="EMBL/GenBank/DDBJ databases">
        <authorList>
            <person name="B I."/>
            <person name="Ch S."/>
            <person name="Ch V.R."/>
        </authorList>
    </citation>
    <scope>NUCLEOTIDE SEQUENCE [LARGE SCALE GENOMIC DNA]</scope>
    <source>
        <strain evidence="5 6">JC507</strain>
    </source>
</reference>
<dbReference type="Pfam" id="PF23759">
    <property type="entry name" value="GBD_T9SS_assoc"/>
    <property type="match status" value="1"/>
</dbReference>
<name>A0ABY2RCI1_9FLAO</name>
<sequence>MKKLLFGLVFLTATFANAQNDNCSGATSLTVGNDFTSGAITVDNTGATTDGNPSSCNSESEENIWFKVTVPPSGNVTIETAAASGSLFDDSVLAVYSGSCGTLTEIDCNDDKDIDNEDYFSLISLSGQVPGTTLYISVWKYSSDTDSGQFKISAYDSSNLSTNEVYDNKKRIQIYPNPFSKELSIADISEVKGISVTDTSGKEVKNIGKLSNPIDLSDLVKGIYFITLKMNNGTLKTTKIIKK</sequence>
<dbReference type="EMBL" id="SDLV01000003">
    <property type="protein sequence ID" value="THV63211.1"/>
    <property type="molecule type" value="Genomic_DNA"/>
</dbReference>
<evidence type="ECO:0000259" key="3">
    <source>
        <dbReference type="Pfam" id="PF18962"/>
    </source>
</evidence>
<proteinExistence type="predicted"/>
<evidence type="ECO:0000313" key="6">
    <source>
        <dbReference type="Proteomes" id="UP000306038"/>
    </source>
</evidence>
<keyword evidence="1 2" id="KW-0732">Signal</keyword>
<protein>
    <submittedName>
        <fullName evidence="5">T9SS type A sorting domain-containing protein</fullName>
    </submittedName>
</protein>
<dbReference type="RefSeq" id="WP_076596033.1">
    <property type="nucleotide sequence ID" value="NZ_SDLV01000003.1"/>
</dbReference>
<dbReference type="Pfam" id="PF18962">
    <property type="entry name" value="Por_Secre_tail"/>
    <property type="match status" value="1"/>
</dbReference>
<feature type="domain" description="T9SS-like galactose binding" evidence="4">
    <location>
        <begin position="19"/>
        <end position="113"/>
    </location>
</feature>
<dbReference type="InterPro" id="IPR056600">
    <property type="entry name" value="GBD_T9SS_assoc"/>
</dbReference>
<feature type="chain" id="PRO_5045660512" evidence="2">
    <location>
        <begin position="19"/>
        <end position="243"/>
    </location>
</feature>
<dbReference type="Proteomes" id="UP000306038">
    <property type="component" value="Unassembled WGS sequence"/>
</dbReference>
<accession>A0ABY2RCI1</accession>
<dbReference type="Gene3D" id="2.60.120.380">
    <property type="match status" value="1"/>
</dbReference>
<evidence type="ECO:0000259" key="4">
    <source>
        <dbReference type="Pfam" id="PF23759"/>
    </source>
</evidence>
<feature type="domain" description="Secretion system C-terminal sorting" evidence="3">
    <location>
        <begin position="174"/>
        <end position="241"/>
    </location>
</feature>